<dbReference type="SUPFAM" id="SSF54495">
    <property type="entry name" value="UBC-like"/>
    <property type="match status" value="1"/>
</dbReference>
<dbReference type="EMBL" id="JOJR01000990">
    <property type="protein sequence ID" value="RCN33004.1"/>
    <property type="molecule type" value="Genomic_DNA"/>
</dbReference>
<evidence type="ECO:0000259" key="1">
    <source>
        <dbReference type="PROSITE" id="PS50127"/>
    </source>
</evidence>
<reference evidence="2 3" key="1">
    <citation type="submission" date="2014-10" db="EMBL/GenBank/DDBJ databases">
        <title>Draft genome of the hookworm Ancylostoma caninum.</title>
        <authorList>
            <person name="Mitreva M."/>
        </authorList>
    </citation>
    <scope>NUCLEOTIDE SEQUENCE [LARGE SCALE GENOMIC DNA]</scope>
    <source>
        <strain evidence="2 3">Baltimore</strain>
    </source>
</reference>
<dbReference type="PROSITE" id="PS50127">
    <property type="entry name" value="UBC_2"/>
    <property type="match status" value="1"/>
</dbReference>
<dbReference type="InterPro" id="IPR000608">
    <property type="entry name" value="UBC"/>
</dbReference>
<dbReference type="OrthoDB" id="7851174at2759"/>
<dbReference type="InterPro" id="IPR016135">
    <property type="entry name" value="UBQ-conjugating_enzyme/RWD"/>
</dbReference>
<evidence type="ECO:0000313" key="2">
    <source>
        <dbReference type="EMBL" id="RCN33004.1"/>
    </source>
</evidence>
<dbReference type="STRING" id="29170.A0A368FLA3"/>
<gene>
    <name evidence="2" type="ORF">ANCCAN_21171</name>
</gene>
<sequence length="75" mass="8914">MYHLHVEVTAEVCLDILNDKWKSSMSIRTVLMALRSMMFCCNPDEALVPSIAKQYRENREEFDKMARIWTQRYAV</sequence>
<keyword evidence="3" id="KW-1185">Reference proteome</keyword>
<feature type="domain" description="UBC core" evidence="1">
    <location>
        <begin position="1"/>
        <end position="75"/>
    </location>
</feature>
<name>A0A368FLA3_ANCCA</name>
<dbReference type="PANTHER" id="PTHR24068">
    <property type="entry name" value="UBIQUITIN-CONJUGATING ENZYME E2"/>
    <property type="match status" value="1"/>
</dbReference>
<accession>A0A368FLA3</accession>
<evidence type="ECO:0000313" key="3">
    <source>
        <dbReference type="Proteomes" id="UP000252519"/>
    </source>
</evidence>
<dbReference type="Proteomes" id="UP000252519">
    <property type="component" value="Unassembled WGS sequence"/>
</dbReference>
<dbReference type="GO" id="GO:0016874">
    <property type="term" value="F:ligase activity"/>
    <property type="evidence" value="ECO:0007669"/>
    <property type="project" value="UniProtKB-KW"/>
</dbReference>
<dbReference type="AlphaFoldDB" id="A0A368FLA3"/>
<keyword evidence="2" id="KW-0436">Ligase</keyword>
<organism evidence="2 3">
    <name type="scientific">Ancylostoma caninum</name>
    <name type="common">Dog hookworm</name>
    <dbReference type="NCBI Taxonomy" id="29170"/>
    <lineage>
        <taxon>Eukaryota</taxon>
        <taxon>Metazoa</taxon>
        <taxon>Ecdysozoa</taxon>
        <taxon>Nematoda</taxon>
        <taxon>Chromadorea</taxon>
        <taxon>Rhabditida</taxon>
        <taxon>Rhabditina</taxon>
        <taxon>Rhabditomorpha</taxon>
        <taxon>Strongyloidea</taxon>
        <taxon>Ancylostomatidae</taxon>
        <taxon>Ancylostomatinae</taxon>
        <taxon>Ancylostoma</taxon>
    </lineage>
</organism>
<comment type="caution">
    <text evidence="2">The sequence shown here is derived from an EMBL/GenBank/DDBJ whole genome shotgun (WGS) entry which is preliminary data.</text>
</comment>
<proteinExistence type="predicted"/>
<protein>
    <submittedName>
        <fullName evidence="2">Ubiquitin--protein ligase</fullName>
    </submittedName>
</protein>
<dbReference type="Pfam" id="PF00179">
    <property type="entry name" value="UQ_con"/>
    <property type="match status" value="1"/>
</dbReference>
<dbReference type="Gene3D" id="3.10.110.10">
    <property type="entry name" value="Ubiquitin Conjugating Enzyme"/>
    <property type="match status" value="1"/>
</dbReference>